<dbReference type="InterPro" id="IPR036286">
    <property type="entry name" value="LexA/Signal_pep-like_sf"/>
</dbReference>
<accession>A0ABY7JJ83</accession>
<reference evidence="4" key="1">
    <citation type="journal article" date="2022" name="Front. Microbiol.">
        <title>New perspectives on an old grouping: The genomic and phenotypic variability of Oxalobacter formigenes and the implications for calcium oxalate stone prevention.</title>
        <authorList>
            <person name="Chmiel J.A."/>
            <person name="Carr C."/>
            <person name="Stuivenberg G.A."/>
            <person name="Venema R."/>
            <person name="Chanyi R.M."/>
            <person name="Al K.F."/>
            <person name="Giguere D."/>
            <person name="Say H."/>
            <person name="Akouris P.P."/>
            <person name="Dominguez Romero S.A."/>
            <person name="Kwong A."/>
            <person name="Tai V."/>
            <person name="Koval S.F."/>
            <person name="Razvi H."/>
            <person name="Bjazevic J."/>
            <person name="Burton J.P."/>
        </authorList>
    </citation>
    <scope>NUCLEOTIDE SEQUENCE</scope>
    <source>
        <strain evidence="4">HOxNP-1</strain>
    </source>
</reference>
<evidence type="ECO:0000259" key="2">
    <source>
        <dbReference type="Pfam" id="PF00717"/>
    </source>
</evidence>
<dbReference type="InterPro" id="IPR010982">
    <property type="entry name" value="Lambda_DNA-bd_dom_sf"/>
</dbReference>
<proteinExistence type="predicted"/>
<protein>
    <submittedName>
        <fullName evidence="4">Helix-turn-helix domain-containing protein</fullName>
    </submittedName>
</protein>
<dbReference type="Pfam" id="PF00717">
    <property type="entry name" value="Peptidase_S24"/>
    <property type="match status" value="1"/>
</dbReference>
<dbReference type="Gene3D" id="2.10.109.10">
    <property type="entry name" value="Umud Fragment, subunit A"/>
    <property type="match status" value="1"/>
</dbReference>
<dbReference type="Proteomes" id="UP001164794">
    <property type="component" value="Chromosome"/>
</dbReference>
<dbReference type="CDD" id="cd06529">
    <property type="entry name" value="S24_LexA-like"/>
    <property type="match status" value="1"/>
</dbReference>
<dbReference type="EMBL" id="CP098248">
    <property type="protein sequence ID" value="WAV96312.1"/>
    <property type="molecule type" value="Genomic_DNA"/>
</dbReference>
<name>A0ABY7JJ83_9BURK</name>
<evidence type="ECO:0000256" key="1">
    <source>
        <dbReference type="SAM" id="MobiDB-lite"/>
    </source>
</evidence>
<feature type="region of interest" description="Disordered" evidence="1">
    <location>
        <begin position="215"/>
        <end position="237"/>
    </location>
</feature>
<dbReference type="InterPro" id="IPR015927">
    <property type="entry name" value="Peptidase_S24_S26A/B/C"/>
</dbReference>
<evidence type="ECO:0000313" key="5">
    <source>
        <dbReference type="Proteomes" id="UP001164794"/>
    </source>
</evidence>
<dbReference type="RefSeq" id="WP_269263790.1">
    <property type="nucleotide sequence ID" value="NZ_CP098248.1"/>
</dbReference>
<dbReference type="Pfam" id="PF07022">
    <property type="entry name" value="Phage_CI_repr"/>
    <property type="match status" value="1"/>
</dbReference>
<evidence type="ECO:0000259" key="3">
    <source>
        <dbReference type="Pfam" id="PF07022"/>
    </source>
</evidence>
<dbReference type="Gene3D" id="1.10.260.40">
    <property type="entry name" value="lambda repressor-like DNA-binding domains"/>
    <property type="match status" value="1"/>
</dbReference>
<gene>
    <name evidence="4" type="ORF">NB645_05520</name>
</gene>
<dbReference type="SUPFAM" id="SSF51306">
    <property type="entry name" value="LexA/Signal peptidase"/>
    <property type="match status" value="1"/>
</dbReference>
<organism evidence="4 5">
    <name type="scientific">Oxalobacter aliiformigenes</name>
    <dbReference type="NCBI Taxonomy" id="2946593"/>
    <lineage>
        <taxon>Bacteria</taxon>
        <taxon>Pseudomonadati</taxon>
        <taxon>Pseudomonadota</taxon>
        <taxon>Betaproteobacteria</taxon>
        <taxon>Burkholderiales</taxon>
        <taxon>Oxalobacteraceae</taxon>
        <taxon>Oxalobacter</taxon>
    </lineage>
</organism>
<dbReference type="InterPro" id="IPR010744">
    <property type="entry name" value="Phage_CI_N"/>
</dbReference>
<keyword evidence="5" id="KW-1185">Reference proteome</keyword>
<sequence>MKRLYEAAKVLKHVYGQSELARLFNVSPQTIHNWQARGISKQGMLKAQEMVGCSASWLETGMGQMSLIQASSIMVGNNIQIPLITSEQAARFSRTSRNSALLQEPRAWLFTQLSLSARSFAMETSGSAMAPEFEEGDWIIVDPMVEPEPGDFVVARYGTKDTAILRKYRPRGLDASHKMLFELVPLNDDHPCIRSHIDSVEIIGTVAEHRKFRKKKPDCAGGNSSGDTVFWSRPKRT</sequence>
<evidence type="ECO:0000313" key="4">
    <source>
        <dbReference type="EMBL" id="WAV96312.1"/>
    </source>
</evidence>
<feature type="domain" description="Peptidase S24/S26A/S26B/S26C" evidence="2">
    <location>
        <begin position="102"/>
        <end position="206"/>
    </location>
</feature>
<dbReference type="InterPro" id="IPR039418">
    <property type="entry name" value="LexA-like"/>
</dbReference>
<feature type="domain" description="Bacteriophage CI repressor N-terminal" evidence="3">
    <location>
        <begin position="17"/>
        <end position="65"/>
    </location>
</feature>